<name>J7L7E6_NOCAA</name>
<dbReference type="Proteomes" id="UP000003779">
    <property type="component" value="Chromosome"/>
</dbReference>
<reference evidence="1 2" key="1">
    <citation type="journal article" date="2012" name="J. Bacteriol.">
        <title>Whole-Genome Sequence of Nocardiopsis alba Strain ATCC BAA-2165, Associated with Honeybees.</title>
        <authorList>
            <person name="Qiao J."/>
            <person name="Chen L."/>
            <person name="Li Y."/>
            <person name="Wang J."/>
            <person name="Zhang W."/>
            <person name="Chen S."/>
        </authorList>
    </citation>
    <scope>NUCLEOTIDE SEQUENCE [LARGE SCALE GENOMIC DNA]</scope>
    <source>
        <strain evidence="2">ATCC BAA-2165 / BE74</strain>
    </source>
</reference>
<proteinExistence type="predicted"/>
<dbReference type="AlphaFoldDB" id="J7L7E6"/>
<protein>
    <submittedName>
        <fullName evidence="1">Uncharacterized protein</fullName>
    </submittedName>
</protein>
<gene>
    <name evidence="1" type="ordered locus">B005_4211</name>
</gene>
<evidence type="ECO:0000313" key="2">
    <source>
        <dbReference type="Proteomes" id="UP000003779"/>
    </source>
</evidence>
<dbReference type="KEGG" id="nal:B005_4211"/>
<dbReference type="EMBL" id="CP003788">
    <property type="protein sequence ID" value="AFR06724.1"/>
    <property type="molecule type" value="Genomic_DNA"/>
</dbReference>
<dbReference type="STRING" id="1205910.B005_4211"/>
<accession>J7L7E6</accession>
<evidence type="ECO:0000313" key="1">
    <source>
        <dbReference type="EMBL" id="AFR06724.1"/>
    </source>
</evidence>
<dbReference type="PATRIC" id="fig|1205910.3.peg.3988"/>
<sequence>MVARPPSLSWTFTCGRACSGAGPAQGYPGGSHTLALG</sequence>
<reference evidence="2" key="2">
    <citation type="submission" date="2012-08" db="EMBL/GenBank/DDBJ databases">
        <title>Whole-genome sequence of Nocardiopsis alba strain ATCC BAA-2165 associated with honeybees.</title>
        <authorList>
            <person name="Qiao J."/>
            <person name="Chen L."/>
            <person name="Li Y."/>
            <person name="Wang J."/>
            <person name="Zhang W."/>
            <person name="Chen S."/>
        </authorList>
    </citation>
    <scope>NUCLEOTIDE SEQUENCE [LARGE SCALE GENOMIC DNA]</scope>
    <source>
        <strain evidence="2">ATCC BAA-2165 / BE74</strain>
    </source>
</reference>
<organism evidence="1 2">
    <name type="scientific">Nocardiopsis alba (strain ATCC BAA-2165 / BE74)</name>
    <dbReference type="NCBI Taxonomy" id="1205910"/>
    <lineage>
        <taxon>Bacteria</taxon>
        <taxon>Bacillati</taxon>
        <taxon>Actinomycetota</taxon>
        <taxon>Actinomycetes</taxon>
        <taxon>Streptosporangiales</taxon>
        <taxon>Nocardiopsidaceae</taxon>
        <taxon>Nocardiopsis</taxon>
    </lineage>
</organism>
<dbReference type="HOGENOM" id="CLU_3346463_0_0_11"/>